<name>A0A135ZZ10_9ALTE</name>
<keyword evidence="3" id="KW-1185">Reference proteome</keyword>
<evidence type="ECO:0000313" key="3">
    <source>
        <dbReference type="Proteomes" id="UP000070299"/>
    </source>
</evidence>
<gene>
    <name evidence="2" type="ORF">AX660_17730</name>
</gene>
<feature type="transmembrane region" description="Helical" evidence="1">
    <location>
        <begin position="17"/>
        <end position="36"/>
    </location>
</feature>
<protein>
    <submittedName>
        <fullName evidence="2">Uncharacterized protein</fullName>
    </submittedName>
</protein>
<organism evidence="2 3">
    <name type="scientific">Paraglaciecola hydrolytica</name>
    <dbReference type="NCBI Taxonomy" id="1799789"/>
    <lineage>
        <taxon>Bacteria</taxon>
        <taxon>Pseudomonadati</taxon>
        <taxon>Pseudomonadota</taxon>
        <taxon>Gammaproteobacteria</taxon>
        <taxon>Alteromonadales</taxon>
        <taxon>Alteromonadaceae</taxon>
        <taxon>Paraglaciecola</taxon>
    </lineage>
</organism>
<dbReference type="RefSeq" id="WP_068378304.1">
    <property type="nucleotide sequence ID" value="NZ_LSNE01000007.1"/>
</dbReference>
<dbReference type="Proteomes" id="UP000070299">
    <property type="component" value="Unassembled WGS sequence"/>
</dbReference>
<keyword evidence="1" id="KW-1133">Transmembrane helix</keyword>
<keyword evidence="1" id="KW-0812">Transmembrane</keyword>
<comment type="caution">
    <text evidence="2">The sequence shown here is derived from an EMBL/GenBank/DDBJ whole genome shotgun (WGS) entry which is preliminary data.</text>
</comment>
<dbReference type="AlphaFoldDB" id="A0A135ZZ10"/>
<evidence type="ECO:0000256" key="1">
    <source>
        <dbReference type="SAM" id="Phobius"/>
    </source>
</evidence>
<proteinExistence type="predicted"/>
<dbReference type="EMBL" id="LSNE01000007">
    <property type="protein sequence ID" value="KXI28219.1"/>
    <property type="molecule type" value="Genomic_DNA"/>
</dbReference>
<reference evidence="3" key="1">
    <citation type="submission" date="2016-02" db="EMBL/GenBank/DDBJ databases">
        <authorList>
            <person name="Schultz-Johansen M."/>
            <person name="Glaring M.A."/>
            <person name="Bech P.K."/>
            <person name="Stougaard P."/>
        </authorList>
    </citation>
    <scope>NUCLEOTIDE SEQUENCE [LARGE SCALE GENOMIC DNA]</scope>
    <source>
        <strain evidence="3">S66</strain>
    </source>
</reference>
<accession>A0A135ZZ10</accession>
<dbReference type="OrthoDB" id="6387005at2"/>
<keyword evidence="1" id="KW-0472">Membrane</keyword>
<dbReference type="STRING" id="1799789.AX660_17730"/>
<evidence type="ECO:0000313" key="2">
    <source>
        <dbReference type="EMBL" id="KXI28219.1"/>
    </source>
</evidence>
<sequence length="150" mass="16843">MHNQPSYDTSSQAMTEVALGLSMAFFALLIVALLSVQMPSQNKELKVKQVDKVATDDSQKVQIKEANKQAKTTSAVSDTQFIFFYQGRFIDQQLQPVVLSRLQTATPVVLAVEQTLSFAEVINIRHKINHPSLSITLLTQEWQNLLEQQP</sequence>